<organism evidence="2">
    <name type="scientific">Cupriavidus taiwanensis</name>
    <dbReference type="NCBI Taxonomy" id="164546"/>
    <lineage>
        <taxon>Bacteria</taxon>
        <taxon>Pseudomonadati</taxon>
        <taxon>Pseudomonadota</taxon>
        <taxon>Betaproteobacteria</taxon>
        <taxon>Burkholderiales</taxon>
        <taxon>Burkholderiaceae</taxon>
        <taxon>Cupriavidus</taxon>
    </lineage>
</organism>
<evidence type="ECO:0000256" key="1">
    <source>
        <dbReference type="SAM" id="MobiDB-lite"/>
    </source>
</evidence>
<reference evidence="2" key="1">
    <citation type="submission" date="2018-01" db="EMBL/GenBank/DDBJ databases">
        <authorList>
            <person name="Clerissi C."/>
        </authorList>
    </citation>
    <scope>NUCLEOTIDE SEQUENCE</scope>
    <source>
        <strain evidence="2">Cupriavidus sp. LMG 19464</strain>
    </source>
</reference>
<sequence>MPSHPESNHKNPIENQGTNVNNTKATNSAAICGHTRGIATSGETRPIAQAA</sequence>
<accession>A0A375BSP3</accession>
<proteinExistence type="predicted"/>
<gene>
    <name evidence="2" type="ORF">CBM2587_A260013</name>
</gene>
<dbReference type="Proteomes" id="UP000256780">
    <property type="component" value="Chromosome CBM2587_a"/>
</dbReference>
<feature type="compositionally biased region" description="Basic and acidic residues" evidence="1">
    <location>
        <begin position="1"/>
        <end position="12"/>
    </location>
</feature>
<protein>
    <submittedName>
        <fullName evidence="2">Uncharacterized protein</fullName>
    </submittedName>
</protein>
<dbReference type="AlphaFoldDB" id="A0A375BSP3"/>
<feature type="region of interest" description="Disordered" evidence="1">
    <location>
        <begin position="1"/>
        <end position="26"/>
    </location>
</feature>
<feature type="compositionally biased region" description="Polar residues" evidence="1">
    <location>
        <begin position="13"/>
        <end position="26"/>
    </location>
</feature>
<comment type="caution">
    <text evidence="2">The sequence shown here is derived from an EMBL/GenBank/DDBJ whole genome shotgun (WGS) entry which is preliminary data.</text>
</comment>
<dbReference type="EMBL" id="OFSQ01000019">
    <property type="protein sequence ID" value="SOY52200.1"/>
    <property type="molecule type" value="Genomic_DNA"/>
</dbReference>
<evidence type="ECO:0000313" key="2">
    <source>
        <dbReference type="EMBL" id="SOY52200.1"/>
    </source>
</evidence>
<name>A0A375BSP3_9BURK</name>